<evidence type="ECO:0000313" key="3">
    <source>
        <dbReference type="Proteomes" id="UP000215335"/>
    </source>
</evidence>
<dbReference type="AlphaFoldDB" id="A0A232EHV6"/>
<comment type="caution">
    <text evidence="2">The sequence shown here is derived from an EMBL/GenBank/DDBJ whole genome shotgun (WGS) entry which is preliminary data.</text>
</comment>
<proteinExistence type="predicted"/>
<feature type="compositionally biased region" description="Basic and acidic residues" evidence="1">
    <location>
        <begin position="97"/>
        <end position="108"/>
    </location>
</feature>
<dbReference type="OrthoDB" id="1734063at2759"/>
<feature type="compositionally biased region" description="Polar residues" evidence="1">
    <location>
        <begin position="1"/>
        <end position="12"/>
    </location>
</feature>
<protein>
    <submittedName>
        <fullName evidence="2">Uncharacterized protein</fullName>
    </submittedName>
</protein>
<feature type="region of interest" description="Disordered" evidence="1">
    <location>
        <begin position="84"/>
        <end position="119"/>
    </location>
</feature>
<evidence type="ECO:0000256" key="1">
    <source>
        <dbReference type="SAM" id="MobiDB-lite"/>
    </source>
</evidence>
<feature type="compositionally biased region" description="Acidic residues" evidence="1">
    <location>
        <begin position="109"/>
        <end position="119"/>
    </location>
</feature>
<reference evidence="2 3" key="1">
    <citation type="journal article" date="2017" name="Curr. Biol.">
        <title>The Evolution of Venom by Co-option of Single-Copy Genes.</title>
        <authorList>
            <person name="Martinson E.O."/>
            <person name="Mrinalini"/>
            <person name="Kelkar Y.D."/>
            <person name="Chang C.H."/>
            <person name="Werren J.H."/>
        </authorList>
    </citation>
    <scope>NUCLEOTIDE SEQUENCE [LARGE SCALE GENOMIC DNA]</scope>
    <source>
        <strain evidence="2 3">Alberta</strain>
        <tissue evidence="2">Whole body</tissue>
    </source>
</reference>
<dbReference type="STRING" id="543379.A0A232EHV6"/>
<feature type="region of interest" description="Disordered" evidence="1">
    <location>
        <begin position="1"/>
        <end position="26"/>
    </location>
</feature>
<keyword evidence="3" id="KW-1185">Reference proteome</keyword>
<dbReference type="EMBL" id="NNAY01004422">
    <property type="protein sequence ID" value="OXU17925.1"/>
    <property type="molecule type" value="Genomic_DNA"/>
</dbReference>
<dbReference type="Proteomes" id="UP000215335">
    <property type="component" value="Unassembled WGS sequence"/>
</dbReference>
<accession>A0A232EHV6</accession>
<evidence type="ECO:0000313" key="2">
    <source>
        <dbReference type="EMBL" id="OXU17925.1"/>
    </source>
</evidence>
<organism evidence="2 3">
    <name type="scientific">Trichomalopsis sarcophagae</name>
    <dbReference type="NCBI Taxonomy" id="543379"/>
    <lineage>
        <taxon>Eukaryota</taxon>
        <taxon>Metazoa</taxon>
        <taxon>Ecdysozoa</taxon>
        <taxon>Arthropoda</taxon>
        <taxon>Hexapoda</taxon>
        <taxon>Insecta</taxon>
        <taxon>Pterygota</taxon>
        <taxon>Neoptera</taxon>
        <taxon>Endopterygota</taxon>
        <taxon>Hymenoptera</taxon>
        <taxon>Apocrita</taxon>
        <taxon>Proctotrupomorpha</taxon>
        <taxon>Chalcidoidea</taxon>
        <taxon>Pteromalidae</taxon>
        <taxon>Pteromalinae</taxon>
        <taxon>Trichomalopsis</taxon>
    </lineage>
</organism>
<feature type="compositionally biased region" description="Basic and acidic residues" evidence="1">
    <location>
        <begin position="13"/>
        <end position="25"/>
    </location>
</feature>
<name>A0A232EHV6_9HYME</name>
<sequence>MLSAREISQISQAEEKRKDKPDRVDNGFYDATLRRAEIEKIVKDIGSEDRSKCKKMYRNGMTCYSCADERGFVNEECAFVNEPDSTVSGSIKRKTRATVDEEEKPKDEKDEEELEEAEPYDYVAETRAVYDKVLGISLPAYMITKSAQEAEFDEYVEKANF</sequence>
<gene>
    <name evidence="2" type="ORF">TSAR_000553</name>
</gene>